<organism evidence="1 2">
    <name type="scientific">Mauremys mutica</name>
    <name type="common">yellowpond turtle</name>
    <dbReference type="NCBI Taxonomy" id="74926"/>
    <lineage>
        <taxon>Eukaryota</taxon>
        <taxon>Metazoa</taxon>
        <taxon>Chordata</taxon>
        <taxon>Craniata</taxon>
        <taxon>Vertebrata</taxon>
        <taxon>Euteleostomi</taxon>
        <taxon>Archelosauria</taxon>
        <taxon>Testudinata</taxon>
        <taxon>Testudines</taxon>
        <taxon>Cryptodira</taxon>
        <taxon>Durocryptodira</taxon>
        <taxon>Testudinoidea</taxon>
        <taxon>Geoemydidae</taxon>
        <taxon>Geoemydinae</taxon>
        <taxon>Mauremys</taxon>
    </lineage>
</organism>
<evidence type="ECO:0000313" key="1">
    <source>
        <dbReference type="EMBL" id="KAH1167323.1"/>
    </source>
</evidence>
<accession>A0A9D4AQK8</accession>
<name>A0A9D4AQK8_9SAUR</name>
<proteinExistence type="predicted"/>
<keyword evidence="2" id="KW-1185">Reference proteome</keyword>
<reference evidence="1" key="1">
    <citation type="submission" date="2021-09" db="EMBL/GenBank/DDBJ databases">
        <title>The genome of Mauremys mutica provides insights into the evolution of semi-aquatic lifestyle.</title>
        <authorList>
            <person name="Gong S."/>
            <person name="Gao Y."/>
        </authorList>
    </citation>
    <scope>NUCLEOTIDE SEQUENCE</scope>
    <source>
        <strain evidence="1">MM-2020</strain>
        <tissue evidence="1">Muscle</tissue>
    </source>
</reference>
<comment type="caution">
    <text evidence="1">The sequence shown here is derived from an EMBL/GenBank/DDBJ whole genome shotgun (WGS) entry which is preliminary data.</text>
</comment>
<sequence>MGMLKVSLKGHADTRWGSRANATEALHSQIAEVTKALKNVAVASKYPEAVSTANSLLKKINYNFLCTLSIWCNILTHIERVNEALQAKGITVSQACKMINRLQNILQEMHESDNDMVNIFTDCKKNG</sequence>
<dbReference type="AlphaFoldDB" id="A0A9D4AQK8"/>
<dbReference type="Proteomes" id="UP000827986">
    <property type="component" value="Unassembled WGS sequence"/>
</dbReference>
<gene>
    <name evidence="1" type="ORF">KIL84_002806</name>
</gene>
<dbReference type="EMBL" id="JAHDVG010000486">
    <property type="protein sequence ID" value="KAH1167323.1"/>
    <property type="molecule type" value="Genomic_DNA"/>
</dbReference>
<protein>
    <submittedName>
        <fullName evidence="1">Uncharacterized protein</fullName>
    </submittedName>
</protein>
<evidence type="ECO:0000313" key="2">
    <source>
        <dbReference type="Proteomes" id="UP000827986"/>
    </source>
</evidence>